<protein>
    <submittedName>
        <fullName evidence="1">Uncharacterized protein</fullName>
    </submittedName>
</protein>
<proteinExistence type="predicted"/>
<dbReference type="Proteomes" id="UP000269883">
    <property type="component" value="Chromosome"/>
</dbReference>
<dbReference type="KEGG" id="dfl:DFE_1372"/>
<organism evidence="1 2">
    <name type="scientific">Desulfovibrio ferrophilus</name>
    <dbReference type="NCBI Taxonomy" id="241368"/>
    <lineage>
        <taxon>Bacteria</taxon>
        <taxon>Pseudomonadati</taxon>
        <taxon>Thermodesulfobacteriota</taxon>
        <taxon>Desulfovibrionia</taxon>
        <taxon>Desulfovibrionales</taxon>
        <taxon>Desulfovibrionaceae</taxon>
        <taxon>Desulfovibrio</taxon>
    </lineage>
</organism>
<reference evidence="1 2" key="1">
    <citation type="journal article" date="2018" name="Sci. Adv.">
        <title>Multi-heme cytochromes provide a pathway for survival in energy-limited environments.</title>
        <authorList>
            <person name="Deng X."/>
            <person name="Dohmae N."/>
            <person name="Nealson K.H."/>
            <person name="Hashimoto K."/>
            <person name="Okamoto A."/>
        </authorList>
    </citation>
    <scope>NUCLEOTIDE SEQUENCE [LARGE SCALE GENOMIC DNA]</scope>
    <source>
        <strain evidence="1 2">IS5</strain>
    </source>
</reference>
<sequence length="126" mass="14001">MARLLQIRVMAQTYSPEDVEQALPRLSALAWPHRAEVAGPAMEKRGVLELVTTLYDRLRFVIDDAGVKQDLGPGLEEAAALKTGLETALADWKPSEAESLAQRLEEKLRELEKLAPERPFVVSPPE</sequence>
<gene>
    <name evidence="1" type="ORF">DFE_1372</name>
</gene>
<dbReference type="AlphaFoldDB" id="A0A2Z6AY05"/>
<dbReference type="RefSeq" id="WP_126377917.1">
    <property type="nucleotide sequence ID" value="NZ_AP017378.1"/>
</dbReference>
<keyword evidence="2" id="KW-1185">Reference proteome</keyword>
<name>A0A2Z6AY05_9BACT</name>
<evidence type="ECO:0000313" key="2">
    <source>
        <dbReference type="Proteomes" id="UP000269883"/>
    </source>
</evidence>
<dbReference type="OrthoDB" id="5471998at2"/>
<dbReference type="EMBL" id="AP017378">
    <property type="protein sequence ID" value="BBD08098.1"/>
    <property type="molecule type" value="Genomic_DNA"/>
</dbReference>
<evidence type="ECO:0000313" key="1">
    <source>
        <dbReference type="EMBL" id="BBD08098.1"/>
    </source>
</evidence>
<accession>A0A2Z6AY05</accession>